<evidence type="ECO:0008006" key="6">
    <source>
        <dbReference type="Google" id="ProtNLM"/>
    </source>
</evidence>
<gene>
    <name evidence="2" type="ORF">B4U37_12920</name>
    <name evidence="3" type="ORF">FZC74_20655</name>
</gene>
<dbReference type="InterPro" id="IPR035281">
    <property type="entry name" value="DUF5359"/>
</dbReference>
<keyword evidence="1" id="KW-0472">Membrane</keyword>
<organism evidence="3 5">
    <name type="scientific">Sutcliffiella horikoshii</name>
    <dbReference type="NCBI Taxonomy" id="79883"/>
    <lineage>
        <taxon>Bacteria</taxon>
        <taxon>Bacillati</taxon>
        <taxon>Bacillota</taxon>
        <taxon>Bacilli</taxon>
        <taxon>Bacillales</taxon>
        <taxon>Bacillaceae</taxon>
        <taxon>Sutcliffiella</taxon>
    </lineage>
</organism>
<dbReference type="GeneID" id="96739320"/>
<sequence length="60" mass="6835">MKRVERIIIKLIVIQLICLICAQGLLLYTDSGPFLSKVIQYEGVGGMKIIEHIETFDQSR</sequence>
<reference evidence="3 5" key="2">
    <citation type="submission" date="2019-08" db="EMBL/GenBank/DDBJ databases">
        <title>Bacillus genomes from the desert of Cuatro Cienegas, Coahuila.</title>
        <authorList>
            <person name="Olmedo-Alvarez G."/>
        </authorList>
    </citation>
    <scope>NUCLEOTIDE SEQUENCE [LARGE SCALE GENOMIC DNA]</scope>
    <source>
        <strain evidence="3 5">CH88_3T</strain>
    </source>
</reference>
<dbReference type="Proteomes" id="UP000195573">
    <property type="component" value="Chromosome"/>
</dbReference>
<dbReference type="RefSeq" id="WP_088018565.1">
    <property type="nucleotide sequence ID" value="NZ_CP020880.1"/>
</dbReference>
<keyword evidence="4" id="KW-1185">Reference proteome</keyword>
<dbReference type="EMBL" id="CP020880">
    <property type="protein sequence ID" value="ART76890.1"/>
    <property type="molecule type" value="Genomic_DNA"/>
</dbReference>
<reference evidence="2 4" key="1">
    <citation type="submission" date="2017-04" db="EMBL/GenBank/DDBJ databases">
        <title>Complete Genome Sequence of the Bacillus horikoshii 20a strain from Cuatro Cienegas, Coahuila, Mexico.</title>
        <authorList>
            <person name="Zarza E."/>
            <person name="Alcaraz L.D."/>
            <person name="Aguilar-Salinas B."/>
            <person name="Islas A."/>
            <person name="Olmedo-Alvarez G."/>
        </authorList>
    </citation>
    <scope>NUCLEOTIDE SEQUENCE [LARGE SCALE GENOMIC DNA]</scope>
    <source>
        <strain evidence="2 4">20a</strain>
    </source>
</reference>
<dbReference type="KEGG" id="bhk:B4U37_12920"/>
<evidence type="ECO:0000313" key="4">
    <source>
        <dbReference type="Proteomes" id="UP000195573"/>
    </source>
</evidence>
<dbReference type="AlphaFoldDB" id="A0A1Y0CNN8"/>
<name>A0A1Y0CNN8_9BACI</name>
<keyword evidence="1" id="KW-0812">Transmembrane</keyword>
<evidence type="ECO:0000256" key="1">
    <source>
        <dbReference type="SAM" id="Phobius"/>
    </source>
</evidence>
<protein>
    <recommendedName>
        <fullName evidence="6">YpfB family protein</fullName>
    </recommendedName>
</protein>
<keyword evidence="1" id="KW-1133">Transmembrane helix</keyword>
<evidence type="ECO:0000313" key="2">
    <source>
        <dbReference type="EMBL" id="ART76890.1"/>
    </source>
</evidence>
<evidence type="ECO:0000313" key="5">
    <source>
        <dbReference type="Proteomes" id="UP000323393"/>
    </source>
</evidence>
<evidence type="ECO:0000313" key="3">
    <source>
        <dbReference type="EMBL" id="TYS53670.1"/>
    </source>
</evidence>
<proteinExistence type="predicted"/>
<accession>A0A1Y0CNN8</accession>
<dbReference type="EMBL" id="VTEU01000017">
    <property type="protein sequence ID" value="TYS53670.1"/>
    <property type="molecule type" value="Genomic_DNA"/>
</dbReference>
<dbReference type="Proteomes" id="UP000323393">
    <property type="component" value="Unassembled WGS sequence"/>
</dbReference>
<dbReference type="Pfam" id="PF17313">
    <property type="entry name" value="DUF5359"/>
    <property type="match status" value="1"/>
</dbReference>
<feature type="transmembrane region" description="Helical" evidence="1">
    <location>
        <begin position="7"/>
        <end position="28"/>
    </location>
</feature>